<evidence type="ECO:0008006" key="4">
    <source>
        <dbReference type="Google" id="ProtNLM"/>
    </source>
</evidence>
<comment type="caution">
    <text evidence="2">The sequence shown here is derived from an EMBL/GenBank/DDBJ whole genome shotgun (WGS) entry which is preliminary data.</text>
</comment>
<name>A0A9W9K4P9_9EURO</name>
<dbReference type="OrthoDB" id="5300765at2759"/>
<sequence length="676" mass="74384">MSMDHVYYQQPTTPPGIPYEEYHLGSANSRNASTSSLYSGESSPWSTMTGNTSPGTSPTRHHHGPALLPKIRPQDVIIEPVSAGGPLRSRRILSNTRNPPGFVPYPSGRPSMQRSHRVEALERLPLALPVSPIVNNGPHSATIPLGPSALASPVAITSSHRRRASMGHARSASTSSIDEATLNRYGYPTYRSLPKYVPHMQAQMQAHTQAQAQVHAQTTPNTPVTPVTPNIVVYPSHPQQARVEPPQLAPVRTQCHPLTVPTPQFCYSPVHGPQRSPIHIMSPREDLSPPSTTLLSYLTAPTQAINLVRNVSVIPTRGMHDYFWWDIRQLRSWTSFSFATFDTFSGLTKLLTTELPGTLTPPVMVAPSRLAPESEPSLVSLIRDLYAPRVNAALAVSQGPDHIQLYAAPDIRHTGHKNHGHPHFLANYTTDTECTSAGLTRGRMVGIVKSFDRWNSGMRNEAPHRRVEYLNGLAHLQRCMREHSCRYGFIITEIELICVRAGCDSGCDIPYFGYLEVAAPIPLKTSMPSSQPQQSALATPISARSFSSSSHGSSSHSHSENTSPVFDSDSKEDLLSTPMTASMALYFVLMLSKSVPLPNQPPAHLNVGGPGALTRQRILQQPKDKWIPEPQIGERRDAKRVRGWVWPQDAWHRREGGGRVAANSTKNADIRAKKRH</sequence>
<reference evidence="2" key="2">
    <citation type="journal article" date="2023" name="IMA Fungus">
        <title>Comparative genomic study of the Penicillium genus elucidates a diverse pangenome and 15 lateral gene transfer events.</title>
        <authorList>
            <person name="Petersen C."/>
            <person name="Sorensen T."/>
            <person name="Nielsen M.R."/>
            <person name="Sondergaard T.E."/>
            <person name="Sorensen J.L."/>
            <person name="Fitzpatrick D.A."/>
            <person name="Frisvad J.C."/>
            <person name="Nielsen K.L."/>
        </authorList>
    </citation>
    <scope>NUCLEOTIDE SEQUENCE</scope>
    <source>
        <strain evidence="2">IBT 30069</strain>
    </source>
</reference>
<accession>A0A9W9K4P9</accession>
<protein>
    <recommendedName>
        <fullName evidence="4">Sialidase</fullName>
    </recommendedName>
</protein>
<feature type="compositionally biased region" description="Low complexity" evidence="1">
    <location>
        <begin position="545"/>
        <end position="556"/>
    </location>
</feature>
<feature type="region of interest" description="Disordered" evidence="1">
    <location>
        <begin position="1"/>
        <end position="67"/>
    </location>
</feature>
<dbReference type="AlphaFoldDB" id="A0A9W9K4P9"/>
<dbReference type="Proteomes" id="UP001149165">
    <property type="component" value="Unassembled WGS sequence"/>
</dbReference>
<evidence type="ECO:0000313" key="3">
    <source>
        <dbReference type="Proteomes" id="UP001149165"/>
    </source>
</evidence>
<evidence type="ECO:0000256" key="1">
    <source>
        <dbReference type="SAM" id="MobiDB-lite"/>
    </source>
</evidence>
<reference evidence="2" key="1">
    <citation type="submission" date="2022-11" db="EMBL/GenBank/DDBJ databases">
        <authorList>
            <person name="Petersen C."/>
        </authorList>
    </citation>
    <scope>NUCLEOTIDE SEQUENCE</scope>
    <source>
        <strain evidence="2">IBT 30069</strain>
    </source>
</reference>
<feature type="region of interest" description="Disordered" evidence="1">
    <location>
        <begin position="89"/>
        <end position="112"/>
    </location>
</feature>
<proteinExistence type="predicted"/>
<feature type="compositionally biased region" description="Polar residues" evidence="1">
    <location>
        <begin position="26"/>
        <end position="58"/>
    </location>
</feature>
<feature type="region of interest" description="Disordered" evidence="1">
    <location>
        <begin position="655"/>
        <end position="676"/>
    </location>
</feature>
<gene>
    <name evidence="2" type="ORF">N7456_008904</name>
</gene>
<dbReference type="EMBL" id="JAPQKH010000006">
    <property type="protein sequence ID" value="KAJ5093043.1"/>
    <property type="molecule type" value="Genomic_DNA"/>
</dbReference>
<keyword evidence="3" id="KW-1185">Reference proteome</keyword>
<feature type="compositionally biased region" description="Polar residues" evidence="1">
    <location>
        <begin position="526"/>
        <end position="537"/>
    </location>
</feature>
<evidence type="ECO:0000313" key="2">
    <source>
        <dbReference type="EMBL" id="KAJ5093043.1"/>
    </source>
</evidence>
<organism evidence="2 3">
    <name type="scientific">Penicillium angulare</name>
    <dbReference type="NCBI Taxonomy" id="116970"/>
    <lineage>
        <taxon>Eukaryota</taxon>
        <taxon>Fungi</taxon>
        <taxon>Dikarya</taxon>
        <taxon>Ascomycota</taxon>
        <taxon>Pezizomycotina</taxon>
        <taxon>Eurotiomycetes</taxon>
        <taxon>Eurotiomycetidae</taxon>
        <taxon>Eurotiales</taxon>
        <taxon>Aspergillaceae</taxon>
        <taxon>Penicillium</taxon>
    </lineage>
</organism>
<feature type="region of interest" description="Disordered" evidence="1">
    <location>
        <begin position="526"/>
        <end position="572"/>
    </location>
</feature>